<reference evidence="13" key="2">
    <citation type="journal article" date="2021" name="PeerJ">
        <title>Extensive microbial diversity within the chicken gut microbiome revealed by metagenomics and culture.</title>
        <authorList>
            <person name="Gilroy R."/>
            <person name="Ravi A."/>
            <person name="Getino M."/>
            <person name="Pursley I."/>
            <person name="Horton D.L."/>
            <person name="Alikhan N.F."/>
            <person name="Baker D."/>
            <person name="Gharbi K."/>
            <person name="Hall N."/>
            <person name="Watson M."/>
            <person name="Adriaenssens E.M."/>
            <person name="Foster-Nyarko E."/>
            <person name="Jarju S."/>
            <person name="Secka A."/>
            <person name="Antonio M."/>
            <person name="Oren A."/>
            <person name="Chaudhuri R.R."/>
            <person name="La Ragione R."/>
            <person name="Hildebrand F."/>
            <person name="Pallen M.J."/>
        </authorList>
    </citation>
    <scope>NUCLEOTIDE SEQUENCE</scope>
    <source>
        <strain evidence="13">7293</strain>
    </source>
</reference>
<dbReference type="Gene3D" id="1.10.1740.10">
    <property type="match status" value="1"/>
</dbReference>
<dbReference type="Gene3D" id="3.40.50.720">
    <property type="entry name" value="NAD(P)-binding Rossmann-like Domain"/>
    <property type="match status" value="2"/>
</dbReference>
<dbReference type="EC" id="1.1.1.267" evidence="9"/>
<evidence type="ECO:0000256" key="4">
    <source>
        <dbReference type="ARBA" id="ARBA00022857"/>
    </source>
</evidence>
<feature type="binding site" evidence="9">
    <location>
        <position position="130"/>
    </location>
    <ligand>
        <name>1-deoxy-D-xylulose 5-phosphate</name>
        <dbReference type="ChEBI" id="CHEBI:57792"/>
    </ligand>
</feature>
<comment type="caution">
    <text evidence="9">Lacks conserved residue(s) required for the propagation of feature annotation.</text>
</comment>
<keyword evidence="7 9" id="KW-0414">Isoprene biosynthesis</keyword>
<comment type="cofactor">
    <cofactor evidence="9">
        <name>Mg(2+)</name>
        <dbReference type="ChEBI" id="CHEBI:18420"/>
    </cofactor>
    <cofactor evidence="9">
        <name>Mn(2+)</name>
        <dbReference type="ChEBI" id="CHEBI:29035"/>
    </cofactor>
</comment>
<feature type="binding site" evidence="9">
    <location>
        <position position="129"/>
    </location>
    <ligand>
        <name>Mn(2+)</name>
        <dbReference type="ChEBI" id="CHEBI:29035"/>
    </ligand>
</feature>
<evidence type="ECO:0000256" key="9">
    <source>
        <dbReference type="HAMAP-Rule" id="MF_00183"/>
    </source>
</evidence>
<gene>
    <name evidence="9" type="primary">dxr</name>
    <name evidence="13" type="ORF">IAA97_01655</name>
</gene>
<dbReference type="HAMAP" id="MF_00183">
    <property type="entry name" value="DXP_reductoisom"/>
    <property type="match status" value="1"/>
</dbReference>
<evidence type="ECO:0000256" key="7">
    <source>
        <dbReference type="ARBA" id="ARBA00023229"/>
    </source>
</evidence>
<accession>A0A9D9DY20</accession>
<evidence type="ECO:0000313" key="14">
    <source>
        <dbReference type="Proteomes" id="UP000823615"/>
    </source>
</evidence>
<evidence type="ECO:0000256" key="1">
    <source>
        <dbReference type="ARBA" id="ARBA00005094"/>
    </source>
</evidence>
<dbReference type="SUPFAM" id="SSF55347">
    <property type="entry name" value="Glyceraldehyde-3-phosphate dehydrogenase-like, C-terminal domain"/>
    <property type="match status" value="1"/>
</dbReference>
<feature type="binding site" evidence="9">
    <location>
        <position position="191"/>
    </location>
    <ligand>
        <name>1-deoxy-D-xylulose 5-phosphate</name>
        <dbReference type="ChEBI" id="CHEBI:57792"/>
    </ligand>
</feature>
<feature type="binding site" evidence="9">
    <location>
        <position position="195"/>
    </location>
    <ligand>
        <name>Mn(2+)</name>
        <dbReference type="ChEBI" id="CHEBI:29035"/>
    </ligand>
</feature>
<evidence type="ECO:0000256" key="2">
    <source>
        <dbReference type="ARBA" id="ARBA00006825"/>
    </source>
</evidence>
<comment type="similarity">
    <text evidence="2 9">Belongs to the DXR family.</text>
</comment>
<dbReference type="PANTHER" id="PTHR30525">
    <property type="entry name" value="1-DEOXY-D-XYLULOSE 5-PHOSPHATE REDUCTOISOMERASE"/>
    <property type="match status" value="1"/>
</dbReference>
<dbReference type="PANTHER" id="PTHR30525:SF0">
    <property type="entry name" value="1-DEOXY-D-XYLULOSE 5-PHOSPHATE REDUCTOISOMERASE, CHLOROPLASTIC"/>
    <property type="match status" value="1"/>
</dbReference>
<sequence>MKRLLLLGATGSIGTTCLNALRNNLAEDIVLAGITAKDSPSLIDRAREFDVPYLYLTGGEGGKLSEFIEKTHPDIILNAIAGSDGLGATLECIKHSIPIALANKESVVMGGEFMLSQAKAFGTEIIPVDSEHSAIYHLLKAKRADRLIITASGGPFVDRMDLSSVTVEEALHHPTWSMGKKITIDSATLANKGLEVIEASLLFDFPAEKIDVTIHRQSIIHSAIETEEGAVYALLSTPDMTLPVLLALQGEGTGLKNVVKRLSFSTPLSLTFEGWDRERFPLLSLAYKTLEMGSYARIAYCQSDEIAVNAFLLGRIGFTEIASIVEETVMSMPASNVQSYEDIIRIKQIAKQKAEALC</sequence>
<feature type="binding site" evidence="9">
    <location>
        <position position="105"/>
    </location>
    <ligand>
        <name>NADPH</name>
        <dbReference type="ChEBI" id="CHEBI:57783"/>
    </ligand>
</feature>
<feature type="binding site" evidence="9">
    <location>
        <position position="13"/>
    </location>
    <ligand>
        <name>NADPH</name>
        <dbReference type="ChEBI" id="CHEBI:57783"/>
    </ligand>
</feature>
<keyword evidence="5 9" id="KW-0560">Oxidoreductase</keyword>
<reference evidence="13" key="1">
    <citation type="submission" date="2020-10" db="EMBL/GenBank/DDBJ databases">
        <authorList>
            <person name="Gilroy R."/>
        </authorList>
    </citation>
    <scope>NUCLEOTIDE SEQUENCE</scope>
    <source>
        <strain evidence="13">7293</strain>
    </source>
</reference>
<proteinExistence type="inferred from homology"/>
<dbReference type="EMBL" id="JADIMT010000029">
    <property type="protein sequence ID" value="MBO8435671.1"/>
    <property type="molecule type" value="Genomic_DNA"/>
</dbReference>
<keyword evidence="6 9" id="KW-0464">Manganese</keyword>
<comment type="caution">
    <text evidence="13">The sequence shown here is derived from an EMBL/GenBank/DDBJ whole genome shotgun (WGS) entry which is preliminary data.</text>
</comment>
<keyword evidence="3 9" id="KW-0479">Metal-binding</keyword>
<feature type="binding site" evidence="9">
    <location>
        <position position="179"/>
    </location>
    <ligand>
        <name>NADPH</name>
        <dbReference type="ChEBI" id="CHEBI:57783"/>
    </ligand>
</feature>
<feature type="binding site" evidence="9">
    <location>
        <position position="10"/>
    </location>
    <ligand>
        <name>NADPH</name>
        <dbReference type="ChEBI" id="CHEBI:57783"/>
    </ligand>
</feature>
<feature type="binding site" evidence="9">
    <location>
        <position position="173"/>
    </location>
    <ligand>
        <name>1-deoxy-D-xylulose 5-phosphate</name>
        <dbReference type="ChEBI" id="CHEBI:57792"/>
    </ligand>
</feature>
<evidence type="ECO:0000256" key="5">
    <source>
        <dbReference type="ARBA" id="ARBA00023002"/>
    </source>
</evidence>
<dbReference type="AlphaFoldDB" id="A0A9D9DY20"/>
<feature type="binding site" evidence="9">
    <location>
        <position position="37"/>
    </location>
    <ligand>
        <name>NADPH</name>
        <dbReference type="ChEBI" id="CHEBI:57783"/>
    </ligand>
</feature>
<feature type="binding site" evidence="9">
    <location>
        <position position="192"/>
    </location>
    <ligand>
        <name>1-deoxy-D-xylulose 5-phosphate</name>
        <dbReference type="ChEBI" id="CHEBI:57792"/>
    </ligand>
</feature>
<dbReference type="PIRSF" id="PIRSF006205">
    <property type="entry name" value="Dxp_reductismrs"/>
    <property type="match status" value="1"/>
</dbReference>
<evidence type="ECO:0000256" key="8">
    <source>
        <dbReference type="ARBA" id="ARBA00048543"/>
    </source>
</evidence>
<feature type="binding site" evidence="9">
    <location>
        <position position="186"/>
    </location>
    <ligand>
        <name>1-deoxy-D-xylulose 5-phosphate</name>
        <dbReference type="ChEBI" id="CHEBI:57792"/>
    </ligand>
</feature>
<dbReference type="InterPro" id="IPR003821">
    <property type="entry name" value="DXP_reductoisomerase"/>
</dbReference>
<dbReference type="SUPFAM" id="SSF51735">
    <property type="entry name" value="NAD(P)-binding Rossmann-fold domains"/>
    <property type="match status" value="1"/>
</dbReference>
<evidence type="ECO:0000259" key="11">
    <source>
        <dbReference type="Pfam" id="PF08436"/>
    </source>
</evidence>
<feature type="domain" description="1-deoxy-D-xylulose 5-phosphate reductoisomerase N-terminal" evidence="10">
    <location>
        <begin position="64"/>
        <end position="111"/>
    </location>
</feature>
<feature type="domain" description="DXP reductoisomerase C-terminal" evidence="12">
    <location>
        <begin position="235"/>
        <end position="352"/>
    </location>
</feature>
<feature type="binding site" evidence="9">
    <location>
        <position position="131"/>
    </location>
    <ligand>
        <name>Mn(2+)</name>
        <dbReference type="ChEBI" id="CHEBI:29035"/>
    </ligand>
</feature>
<dbReference type="InterPro" id="IPR013644">
    <property type="entry name" value="DXP_reductoisomerase_C"/>
</dbReference>
<comment type="pathway">
    <text evidence="1 9">Isoprenoid biosynthesis; isopentenyl diphosphate biosynthesis via DXP pathway; isopentenyl diphosphate from 1-deoxy-D-xylulose 5-phosphate: step 1/6.</text>
</comment>
<feature type="binding site" evidence="9">
    <location>
        <position position="36"/>
    </location>
    <ligand>
        <name>NADPH</name>
        <dbReference type="ChEBI" id="CHEBI:57783"/>
    </ligand>
</feature>
<evidence type="ECO:0000256" key="3">
    <source>
        <dbReference type="ARBA" id="ARBA00022723"/>
    </source>
</evidence>
<dbReference type="InterPro" id="IPR013512">
    <property type="entry name" value="DXP_reductoisomerase_N"/>
</dbReference>
<feature type="binding site" evidence="9">
    <location>
        <position position="103"/>
    </location>
    <ligand>
        <name>NADPH</name>
        <dbReference type="ChEBI" id="CHEBI:57783"/>
    </ligand>
</feature>
<dbReference type="Pfam" id="PF08436">
    <property type="entry name" value="DXP_redisom_C"/>
    <property type="match status" value="1"/>
</dbReference>
<feature type="binding site" evidence="9">
    <location>
        <position position="11"/>
    </location>
    <ligand>
        <name>NADPH</name>
        <dbReference type="ChEBI" id="CHEBI:57783"/>
    </ligand>
</feature>
<dbReference type="SUPFAM" id="SSF69055">
    <property type="entry name" value="1-deoxy-D-xylulose-5-phosphate reductoisomerase, C-terminal domain"/>
    <property type="match status" value="1"/>
</dbReference>
<dbReference type="Pfam" id="PF02670">
    <property type="entry name" value="DXP_reductoisom"/>
    <property type="match status" value="1"/>
</dbReference>
<comment type="function">
    <text evidence="9">Catalyzes the NADPH-dependent rearrangement and reduction of 1-deoxy-D-xylulose-5-phosphate (DXP) to 2-C-methyl-D-erythritol 4-phosphate (MEP).</text>
</comment>
<keyword evidence="4 9" id="KW-0521">NADP</keyword>
<feature type="binding site" evidence="9">
    <location>
        <position position="12"/>
    </location>
    <ligand>
        <name>NADPH</name>
        <dbReference type="ChEBI" id="CHEBI:57783"/>
    </ligand>
</feature>
<organism evidence="13 14">
    <name type="scientific">Candidatus Ornithospirochaeta stercoripullorum</name>
    <dbReference type="NCBI Taxonomy" id="2840899"/>
    <lineage>
        <taxon>Bacteria</taxon>
        <taxon>Pseudomonadati</taxon>
        <taxon>Spirochaetota</taxon>
        <taxon>Spirochaetia</taxon>
        <taxon>Spirochaetales</taxon>
        <taxon>Spirochaetaceae</taxon>
        <taxon>Spirochaetaceae incertae sedis</taxon>
        <taxon>Candidatus Ornithospirochaeta</taxon>
    </lineage>
</organism>
<evidence type="ECO:0000313" key="13">
    <source>
        <dbReference type="EMBL" id="MBO8435671.1"/>
    </source>
</evidence>
<dbReference type="InterPro" id="IPR036291">
    <property type="entry name" value="NAD(P)-bd_dom_sf"/>
</dbReference>
<keyword evidence="9" id="KW-0460">Magnesium</keyword>
<feature type="binding site" evidence="9">
    <location>
        <position position="195"/>
    </location>
    <ligand>
        <name>1-deoxy-D-xylulose 5-phosphate</name>
        <dbReference type="ChEBI" id="CHEBI:57792"/>
    </ligand>
</feature>
<dbReference type="Pfam" id="PF13288">
    <property type="entry name" value="DXPR_C"/>
    <property type="match status" value="1"/>
</dbReference>
<evidence type="ECO:0000256" key="6">
    <source>
        <dbReference type="ARBA" id="ARBA00023211"/>
    </source>
</evidence>
<feature type="binding site" evidence="9">
    <location>
        <position position="131"/>
    </location>
    <ligand>
        <name>1-deoxy-D-xylulose 5-phosphate</name>
        <dbReference type="ChEBI" id="CHEBI:57792"/>
    </ligand>
</feature>
<dbReference type="GO" id="GO:0070402">
    <property type="term" value="F:NADPH binding"/>
    <property type="evidence" value="ECO:0007669"/>
    <property type="project" value="InterPro"/>
</dbReference>
<feature type="binding site" evidence="9">
    <location>
        <position position="152"/>
    </location>
    <ligand>
        <name>1-deoxy-D-xylulose 5-phosphate</name>
        <dbReference type="ChEBI" id="CHEBI:57792"/>
    </ligand>
</feature>
<comment type="catalytic activity">
    <reaction evidence="8">
        <text>2-C-methyl-D-erythritol 4-phosphate + NADP(+) = 1-deoxy-D-xylulose 5-phosphate + NADPH + H(+)</text>
        <dbReference type="Rhea" id="RHEA:13717"/>
        <dbReference type="ChEBI" id="CHEBI:15378"/>
        <dbReference type="ChEBI" id="CHEBI:57783"/>
        <dbReference type="ChEBI" id="CHEBI:57792"/>
        <dbReference type="ChEBI" id="CHEBI:58262"/>
        <dbReference type="ChEBI" id="CHEBI:58349"/>
        <dbReference type="EC" id="1.1.1.267"/>
    </reaction>
    <physiologicalReaction direction="right-to-left" evidence="8">
        <dbReference type="Rhea" id="RHEA:13719"/>
    </physiologicalReaction>
</comment>
<feature type="binding site" evidence="9">
    <location>
        <position position="104"/>
    </location>
    <ligand>
        <name>1-deoxy-D-xylulose 5-phosphate</name>
        <dbReference type="ChEBI" id="CHEBI:57792"/>
    </ligand>
</feature>
<evidence type="ECO:0000259" key="10">
    <source>
        <dbReference type="Pfam" id="PF02670"/>
    </source>
</evidence>
<feature type="domain" description="1-deoxy-D-xylulose 5-phosphate reductoisomerase C-terminal" evidence="11">
    <location>
        <begin position="125"/>
        <end position="203"/>
    </location>
</feature>
<dbReference type="InterPro" id="IPR026877">
    <property type="entry name" value="DXPR_C"/>
</dbReference>
<dbReference type="InterPro" id="IPR036169">
    <property type="entry name" value="DXPR_C_sf"/>
</dbReference>
<dbReference type="GO" id="GO:0030604">
    <property type="term" value="F:1-deoxy-D-xylulose-5-phosphate reductoisomerase activity"/>
    <property type="evidence" value="ECO:0007669"/>
    <property type="project" value="UniProtKB-UniRule"/>
</dbReference>
<name>A0A9D9DY20_9SPIO</name>
<dbReference type="GO" id="GO:0051484">
    <property type="term" value="P:isopentenyl diphosphate biosynthetic process, methylerythritol 4-phosphate pathway involved in terpenoid biosynthetic process"/>
    <property type="evidence" value="ECO:0007669"/>
    <property type="project" value="TreeGrafter"/>
</dbReference>
<evidence type="ECO:0000259" key="12">
    <source>
        <dbReference type="Pfam" id="PF13288"/>
    </source>
</evidence>
<dbReference type="Proteomes" id="UP000823615">
    <property type="component" value="Unassembled WGS sequence"/>
</dbReference>
<protein>
    <recommendedName>
        <fullName evidence="9">1-deoxy-D-xylulose 5-phosphate reductoisomerase</fullName>
        <shortName evidence="9">DXP reductoisomerase</shortName>
        <ecNumber evidence="9">1.1.1.267</ecNumber>
    </recommendedName>
    <alternativeName>
        <fullName evidence="9">1-deoxyxylulose-5-phosphate reductoisomerase</fullName>
    </alternativeName>
    <alternativeName>
        <fullName evidence="9">2-C-methyl-D-erythritol 4-phosphate synthase</fullName>
    </alternativeName>
</protein>
<dbReference type="GO" id="GO:0030145">
    <property type="term" value="F:manganese ion binding"/>
    <property type="evidence" value="ECO:0007669"/>
    <property type="project" value="TreeGrafter"/>
</dbReference>